<feature type="compositionally biased region" description="Polar residues" evidence="1">
    <location>
        <begin position="262"/>
        <end position="290"/>
    </location>
</feature>
<dbReference type="PANTHER" id="PTHR47331:SF6">
    <property type="entry name" value="DOUBLECORTIN DOMAIN-CONTAINING PROTEIN"/>
    <property type="match status" value="1"/>
</dbReference>
<dbReference type="InterPro" id="IPR036397">
    <property type="entry name" value="RNaseH_sf"/>
</dbReference>
<dbReference type="InterPro" id="IPR012337">
    <property type="entry name" value="RNaseH-like_sf"/>
</dbReference>
<dbReference type="InterPro" id="IPR043502">
    <property type="entry name" value="DNA/RNA_pol_sf"/>
</dbReference>
<gene>
    <name evidence="3" type="ORF">FSP39_005691</name>
</gene>
<accession>A0AA88XMN6</accession>
<protein>
    <recommendedName>
        <fullName evidence="2">Integrase catalytic domain-containing protein</fullName>
    </recommendedName>
</protein>
<dbReference type="Proteomes" id="UP001186944">
    <property type="component" value="Unassembled WGS sequence"/>
</dbReference>
<evidence type="ECO:0000313" key="4">
    <source>
        <dbReference type="Proteomes" id="UP001186944"/>
    </source>
</evidence>
<dbReference type="Pfam" id="PF05380">
    <property type="entry name" value="Peptidase_A17"/>
    <property type="match status" value="1"/>
</dbReference>
<evidence type="ECO:0000256" key="1">
    <source>
        <dbReference type="SAM" id="MobiDB-lite"/>
    </source>
</evidence>
<dbReference type="InterPro" id="IPR001584">
    <property type="entry name" value="Integrase_cat-core"/>
</dbReference>
<keyword evidence="4" id="KW-1185">Reference proteome</keyword>
<dbReference type="PROSITE" id="PS50994">
    <property type="entry name" value="INTEGRASE"/>
    <property type="match status" value="1"/>
</dbReference>
<dbReference type="InterPro" id="IPR008042">
    <property type="entry name" value="Retrotrans_Pao"/>
</dbReference>
<feature type="region of interest" description="Disordered" evidence="1">
    <location>
        <begin position="149"/>
        <end position="169"/>
    </location>
</feature>
<feature type="domain" description="Integrase catalytic" evidence="2">
    <location>
        <begin position="1647"/>
        <end position="1840"/>
    </location>
</feature>
<proteinExistence type="predicted"/>
<name>A0AA88XMN6_PINIB</name>
<sequence length="1961" mass="221975">MDPTMDNTLPLTADSLRQLESSGDGPPKRIRVFTGKKFQEFQSRVAKIEQQINDQWTIVSSFINFTDKDDVYITERELNAQSRKCFELIDHFLEYLQNCYTDESLALHRRVQDDRTLKTISVERAMVRLERAKARLEVDSLHTRSIVGYRSSNHSHRSNRSSASAEDRRAKAEAARAAISFLDEEASLKKKALDIETELRRVSLKKEAAMADAAADALDGNIVKSELAQRHLDEQRRINGITSATDNIRSTMRPDAAVFQPQHYSTPSVNPPRQSHSMNNSTSQHNAPTDHSNDFVTFMLKKELLSKRKWEFDDTAESYQVWKSNFLRSMQDMDIDETDQVDLMIRYLGSKSKVSALRIRNANPHDPVRALRLIWERLDECYGTPEMLESALKLRISNFPKITVKEPKRLYELADLLSEVASLKNDPVNATQFAYYDSASGVKPIVCKLPPSLQEKWTSRAAKYQTTHHVVFPPFSEFLQFVKEMARIKNNPSFMYDSQQTSGPPYRPRTQNVQQIAAKKTTTDEPELSIKIVSCPYHESSNHTLNQCRAFRSMTIEKRRQFLRSNTICLKCCENEKHDFRKCAKKLTCSICKRQHPTALHEDRVEDKKPPSNGNVQTSHGGETQPKTLSDEVTSTCTAVCGEGFSGKSCAKIQLVWIYPQGREELAFKTYVVIDDQSTSTLGTPDFFDKLGISGTQSPYILSTCSGKVTTWGRRVPGLVVESFDRSVRLDLPIVTECEYIPDNRHEIPTPEIARAYSHLSGIELLIPSLHSEARISLLIGRDLLKAHHVLEQLTGSDSQPYAQRLPLGWTIVGETCLGYYHSPSSVNVLKTQIMPNGRPTCMEPCNSILHLNDDPIFVKTPDDEKIGMSVEDQQFLDIVATGFRRDEDGFWTSPLPFRPSRPRLDNNFPMALKRARNLQRSLLNDSVKASHFIEFMQKILKNGHAERAPPLQPDEECWFLPIFAVYNPQKPGQARVVFDSSAKFNGLSLNEVLLTGPDLVNSLLGVLMRFRREPVAVLADIQQMFFCFRVEPKHRNFLRFLWHEDSDLNKPLVQFRMCVHVFGNRPSPAVATYGLRLCIQGADPKVVEYIEKDFYVDDALASLPSARSAITLVKDAQEALMHRGNIRLHKIASNNHEVMAAFANEDLAKDIKDLDLRKDSLPIQASLGVKWDLGTDSFLFRSSQDKQPFTRRGVLSTINSIYDPLGFMAPVVIKGKLLLRELIHGTVDWDEPLPEEAFQEWDHWRSSLLDLNDIRIRRPYLPTSYSGCDQKEVHIYCDASEKAIAAVAYLSDCTDPTHMGFILGKAKVAPLKGHTVPRLELCSAVLAVEIADIISQHLSISLQDFRFHTDSKIVLGYIYNTSRRFHTYVANRVARIHATTSPQQWRYIPTDRNPADDGTRSLDALAMQDSAWLHGPVPSFDLDKQPMSYELQDPDSDKEIRATSCLMTKTIPIHGLGTSRFKRFSCWNSVVNAIAQLKHFVRLWKDRHSNGTQQPIPSVVDIRQEAHDHVLKEVQKEAFSDELYCLRTGKAVAKTSPISSLDPYFESDGFIRVGGRIAKSRIPFESKHPILLPGQNHISGLLVTHYHNKVLHQGRHFTEGAVRSAGLWITHCKRLISNVISACVPCRKMRGRLASQKMADLPADRLEPGPPFSNVGVDAFGPYQVMTRKTRGGSANSKRWGILFTCLVTRAIHIELVDSMSSAAFINALRRFIAMRGTVKIFRSDRGTNFIGALDDLGIDRINVEDDSVQKFLISSDAKWIFNPPHAAHYGGAWERLIGVVKRILNSVLSKQHNLTHDVLNTLMAEVSAIVNARPLTPVSSDPDNPTILSPSLLLTQKPPKYDIGDTIGSFSSKDVLKSEWKRVQGLANTFWSRWKSEYLHNLQPRRKWQSDEPSICEGDIVLLNDSSCARNQWPMSIVLKTFPSEDNRVRKVLLRTVKDGKTSLFTRPVTQIVPLISLH</sequence>
<dbReference type="PANTHER" id="PTHR47331">
    <property type="entry name" value="PHD-TYPE DOMAIN-CONTAINING PROTEIN"/>
    <property type="match status" value="1"/>
</dbReference>
<evidence type="ECO:0000259" key="2">
    <source>
        <dbReference type="PROSITE" id="PS50994"/>
    </source>
</evidence>
<dbReference type="Gene3D" id="3.30.420.10">
    <property type="entry name" value="Ribonuclease H-like superfamily/Ribonuclease H"/>
    <property type="match status" value="1"/>
</dbReference>
<dbReference type="SUPFAM" id="SSF53098">
    <property type="entry name" value="Ribonuclease H-like"/>
    <property type="match status" value="1"/>
</dbReference>
<comment type="caution">
    <text evidence="3">The sequence shown here is derived from an EMBL/GenBank/DDBJ whole genome shotgun (WGS) entry which is preliminary data.</text>
</comment>
<reference evidence="3" key="1">
    <citation type="submission" date="2019-08" db="EMBL/GenBank/DDBJ databases">
        <title>The improved chromosome-level genome for the pearl oyster Pinctada fucata martensii using PacBio sequencing and Hi-C.</title>
        <authorList>
            <person name="Zheng Z."/>
        </authorList>
    </citation>
    <scope>NUCLEOTIDE SEQUENCE</scope>
    <source>
        <strain evidence="3">ZZ-2019</strain>
        <tissue evidence="3">Adductor muscle</tissue>
    </source>
</reference>
<feature type="region of interest" description="Disordered" evidence="1">
    <location>
        <begin position="262"/>
        <end position="292"/>
    </location>
</feature>
<evidence type="ECO:0000313" key="3">
    <source>
        <dbReference type="EMBL" id="KAK3083942.1"/>
    </source>
</evidence>
<dbReference type="CDD" id="cd01644">
    <property type="entry name" value="RT_pepA17"/>
    <property type="match status" value="1"/>
</dbReference>
<feature type="region of interest" description="Disordered" evidence="1">
    <location>
        <begin position="600"/>
        <end position="629"/>
    </location>
</feature>
<feature type="compositionally biased region" description="Polar residues" evidence="1">
    <location>
        <begin position="612"/>
        <end position="629"/>
    </location>
</feature>
<dbReference type="SUPFAM" id="SSF56672">
    <property type="entry name" value="DNA/RNA polymerases"/>
    <property type="match status" value="1"/>
</dbReference>
<dbReference type="EMBL" id="VSWD01000013">
    <property type="protein sequence ID" value="KAK3083942.1"/>
    <property type="molecule type" value="Genomic_DNA"/>
</dbReference>
<dbReference type="GO" id="GO:0015074">
    <property type="term" value="P:DNA integration"/>
    <property type="evidence" value="ECO:0007669"/>
    <property type="project" value="InterPro"/>
</dbReference>
<dbReference type="Pfam" id="PF18701">
    <property type="entry name" value="DUF5641"/>
    <property type="match status" value="1"/>
</dbReference>
<dbReference type="GO" id="GO:0003676">
    <property type="term" value="F:nucleic acid binding"/>
    <property type="evidence" value="ECO:0007669"/>
    <property type="project" value="InterPro"/>
</dbReference>
<feature type="compositionally biased region" description="Basic and acidic residues" evidence="1">
    <location>
        <begin position="600"/>
        <end position="610"/>
    </location>
</feature>
<dbReference type="InterPro" id="IPR040676">
    <property type="entry name" value="DUF5641"/>
</dbReference>
<organism evidence="3 4">
    <name type="scientific">Pinctada imbricata</name>
    <name type="common">Atlantic pearl-oyster</name>
    <name type="synonym">Pinctada martensii</name>
    <dbReference type="NCBI Taxonomy" id="66713"/>
    <lineage>
        <taxon>Eukaryota</taxon>
        <taxon>Metazoa</taxon>
        <taxon>Spiralia</taxon>
        <taxon>Lophotrochozoa</taxon>
        <taxon>Mollusca</taxon>
        <taxon>Bivalvia</taxon>
        <taxon>Autobranchia</taxon>
        <taxon>Pteriomorphia</taxon>
        <taxon>Pterioida</taxon>
        <taxon>Pterioidea</taxon>
        <taxon>Pteriidae</taxon>
        <taxon>Pinctada</taxon>
    </lineage>
</organism>